<keyword evidence="1" id="KW-1133">Transmembrane helix</keyword>
<evidence type="ECO:0000313" key="2">
    <source>
        <dbReference type="EMBL" id="KAG2391830.1"/>
    </source>
</evidence>
<accession>A0AA88GZ07</accession>
<evidence type="ECO:0000256" key="1">
    <source>
        <dbReference type="SAM" id="Phobius"/>
    </source>
</evidence>
<name>A0AA88GZ07_NAELO</name>
<feature type="transmembrane region" description="Helical" evidence="1">
    <location>
        <begin position="56"/>
        <end position="79"/>
    </location>
</feature>
<proteinExistence type="predicted"/>
<dbReference type="Proteomes" id="UP000816034">
    <property type="component" value="Unassembled WGS sequence"/>
</dbReference>
<comment type="caution">
    <text evidence="2">The sequence shown here is derived from an EMBL/GenBank/DDBJ whole genome shotgun (WGS) entry which is preliminary data.</text>
</comment>
<evidence type="ECO:0000313" key="3">
    <source>
        <dbReference type="Proteomes" id="UP000816034"/>
    </source>
</evidence>
<dbReference type="EMBL" id="PYSW02000006">
    <property type="protein sequence ID" value="KAG2391830.1"/>
    <property type="molecule type" value="Genomic_DNA"/>
</dbReference>
<dbReference type="GeneID" id="68105768"/>
<organism evidence="2 3">
    <name type="scientific">Naegleria lovaniensis</name>
    <name type="common">Amoeba</name>
    <dbReference type="NCBI Taxonomy" id="51637"/>
    <lineage>
        <taxon>Eukaryota</taxon>
        <taxon>Discoba</taxon>
        <taxon>Heterolobosea</taxon>
        <taxon>Tetramitia</taxon>
        <taxon>Eutetramitia</taxon>
        <taxon>Vahlkampfiidae</taxon>
        <taxon>Naegleria</taxon>
    </lineage>
</organism>
<keyword evidence="3" id="KW-1185">Reference proteome</keyword>
<keyword evidence="1" id="KW-0812">Transmembrane</keyword>
<gene>
    <name evidence="2" type="ORF">C9374_013315</name>
</gene>
<reference evidence="2 3" key="1">
    <citation type="journal article" date="2018" name="BMC Genomics">
        <title>The genome of Naegleria lovaniensis, the basis for a comparative approach to unravel pathogenicity factors of the human pathogenic amoeba N. fowleri.</title>
        <authorList>
            <person name="Liechti N."/>
            <person name="Schurch N."/>
            <person name="Bruggmann R."/>
            <person name="Wittwer M."/>
        </authorList>
    </citation>
    <scope>NUCLEOTIDE SEQUENCE [LARGE SCALE GENOMIC DNA]</scope>
    <source>
        <strain evidence="2 3">ATCC 30569</strain>
    </source>
</reference>
<dbReference type="RefSeq" id="XP_044553724.1">
    <property type="nucleotide sequence ID" value="XM_044689178.1"/>
</dbReference>
<keyword evidence="1" id="KW-0472">Membrane</keyword>
<feature type="transmembrane region" description="Helical" evidence="1">
    <location>
        <begin position="12"/>
        <end position="36"/>
    </location>
</feature>
<protein>
    <submittedName>
        <fullName evidence="2">Uncharacterized protein</fullName>
    </submittedName>
</protein>
<dbReference type="AlphaFoldDB" id="A0AA88GZ07"/>
<sequence>MSASANNHPAVGVFFTSFLSLFVLLLMGGFIVLYYFNKTVWMGNKLPTTYVYPDEILNWFLFGAISVGCCWLATLIVVYKNLRSCCTYMKSERV</sequence>